<evidence type="ECO:0000313" key="1">
    <source>
        <dbReference type="EMBL" id="MDY0394394.1"/>
    </source>
</evidence>
<protein>
    <submittedName>
        <fullName evidence="1">Uncharacterized protein</fullName>
    </submittedName>
</protein>
<name>A0ABU5C4Y8_9BACI</name>
<sequence>MDIDHLDTGLMDVQVQIWAILGDAAALLGLKTPKVTAGISF</sequence>
<comment type="caution">
    <text evidence="1">The sequence shown here is derived from an EMBL/GenBank/DDBJ whole genome shotgun (WGS) entry which is preliminary data.</text>
</comment>
<proteinExistence type="predicted"/>
<accession>A0ABU5C4Y8</accession>
<evidence type="ECO:0000313" key="2">
    <source>
        <dbReference type="Proteomes" id="UP001281447"/>
    </source>
</evidence>
<dbReference type="Proteomes" id="UP001281447">
    <property type="component" value="Unassembled WGS sequence"/>
</dbReference>
<dbReference type="EMBL" id="JAWDIP010000003">
    <property type="protein sequence ID" value="MDY0394394.1"/>
    <property type="molecule type" value="Genomic_DNA"/>
</dbReference>
<gene>
    <name evidence="1" type="ORF">RWE15_07930</name>
</gene>
<keyword evidence="2" id="KW-1185">Reference proteome</keyword>
<organism evidence="1 2">
    <name type="scientific">Tigheibacillus halophilus</name>
    <dbReference type="NCBI Taxonomy" id="361280"/>
    <lineage>
        <taxon>Bacteria</taxon>
        <taxon>Bacillati</taxon>
        <taxon>Bacillota</taxon>
        <taxon>Bacilli</taxon>
        <taxon>Bacillales</taxon>
        <taxon>Bacillaceae</taxon>
        <taxon>Tigheibacillus</taxon>
    </lineage>
</organism>
<reference evidence="1 2" key="1">
    <citation type="submission" date="2023-10" db="EMBL/GenBank/DDBJ databases">
        <title>Virgibacillus halophilus 5B73C genome.</title>
        <authorList>
            <person name="Miliotis G."/>
            <person name="Sengupta P."/>
            <person name="Hameed A."/>
            <person name="Chuvochina M."/>
            <person name="Mcdonagh F."/>
            <person name="Simpson A.C."/>
            <person name="Singh N.K."/>
            <person name="Rekha P.D."/>
            <person name="Raman K."/>
            <person name="Hugenholtz P."/>
            <person name="Venkateswaran K."/>
        </authorList>
    </citation>
    <scope>NUCLEOTIDE SEQUENCE [LARGE SCALE GENOMIC DNA]</scope>
    <source>
        <strain evidence="1 2">5B73C</strain>
    </source>
</reference>